<accession>A0A3B9QSD9</accession>
<gene>
    <name evidence="3" type="ORF">DCL06_02175</name>
</gene>
<evidence type="ECO:0008006" key="5">
    <source>
        <dbReference type="Google" id="ProtNLM"/>
    </source>
</evidence>
<keyword evidence="2" id="KW-1133">Transmembrane helix</keyword>
<feature type="transmembrane region" description="Helical" evidence="2">
    <location>
        <begin position="108"/>
        <end position="131"/>
    </location>
</feature>
<feature type="transmembrane region" description="Helical" evidence="2">
    <location>
        <begin position="80"/>
        <end position="102"/>
    </location>
</feature>
<protein>
    <recommendedName>
        <fullName evidence="5">DUF4282 domain-containing protein</fullName>
    </recommendedName>
</protein>
<dbReference type="InterPro" id="IPR025557">
    <property type="entry name" value="DUF4282"/>
</dbReference>
<evidence type="ECO:0000313" key="3">
    <source>
        <dbReference type="EMBL" id="HAF71901.1"/>
    </source>
</evidence>
<feature type="region of interest" description="Disordered" evidence="1">
    <location>
        <begin position="1"/>
        <end position="26"/>
    </location>
</feature>
<evidence type="ECO:0000256" key="2">
    <source>
        <dbReference type="SAM" id="Phobius"/>
    </source>
</evidence>
<name>A0A3B9QSD9_9CORY</name>
<proteinExistence type="predicted"/>
<dbReference type="Pfam" id="PF14110">
    <property type="entry name" value="DUF4282"/>
    <property type="match status" value="1"/>
</dbReference>
<dbReference type="EMBL" id="DMDD01000055">
    <property type="protein sequence ID" value="HAF71901.1"/>
    <property type="molecule type" value="Genomic_DNA"/>
</dbReference>
<keyword evidence="2" id="KW-0472">Membrane</keyword>
<keyword evidence="2" id="KW-0812">Transmembrane</keyword>
<reference evidence="3 4" key="1">
    <citation type="journal article" date="2018" name="Nat. Biotechnol.">
        <title>A standardized bacterial taxonomy based on genome phylogeny substantially revises the tree of life.</title>
        <authorList>
            <person name="Parks D.H."/>
            <person name="Chuvochina M."/>
            <person name="Waite D.W."/>
            <person name="Rinke C."/>
            <person name="Skarshewski A."/>
            <person name="Chaumeil P.A."/>
            <person name="Hugenholtz P."/>
        </authorList>
    </citation>
    <scope>NUCLEOTIDE SEQUENCE [LARGE SCALE GENOMIC DNA]</scope>
    <source>
        <strain evidence="3">UBA9851</strain>
    </source>
</reference>
<organism evidence="3 4">
    <name type="scientific">Corynebacterium variabile</name>
    <dbReference type="NCBI Taxonomy" id="1727"/>
    <lineage>
        <taxon>Bacteria</taxon>
        <taxon>Bacillati</taxon>
        <taxon>Actinomycetota</taxon>
        <taxon>Actinomycetes</taxon>
        <taxon>Mycobacteriales</taxon>
        <taxon>Corynebacteriaceae</taxon>
        <taxon>Corynebacterium</taxon>
    </lineage>
</organism>
<dbReference type="Proteomes" id="UP000260925">
    <property type="component" value="Unassembled WGS sequence"/>
</dbReference>
<comment type="caution">
    <text evidence="3">The sequence shown here is derived from an EMBL/GenBank/DDBJ whole genome shotgun (WGS) entry which is preliminary data.</text>
</comment>
<sequence>MTNPENQSGNSEGSEGNGQWGLDPRTGQYPQYPEYQQYAQYQPGYGGYPGVQSGGGQDRFWGALFDFSFTKYATPSIIKFAYVLGFAFIALVWAIYALVVIVGLANEIGAGGAVLGLVIAAVLTLGALFTLMTMRMMLEFYLSNIRIAQAAQNIDQRTARREAGN</sequence>
<evidence type="ECO:0000313" key="4">
    <source>
        <dbReference type="Proteomes" id="UP000260925"/>
    </source>
</evidence>
<dbReference type="AlphaFoldDB" id="A0A3B9QSD9"/>
<feature type="compositionally biased region" description="Low complexity" evidence="1">
    <location>
        <begin position="1"/>
        <end position="14"/>
    </location>
</feature>
<evidence type="ECO:0000256" key="1">
    <source>
        <dbReference type="SAM" id="MobiDB-lite"/>
    </source>
</evidence>